<evidence type="ECO:0000313" key="3">
    <source>
        <dbReference type="Proteomes" id="UP000095546"/>
    </source>
</evidence>
<keyword evidence="3" id="KW-1185">Reference proteome</keyword>
<evidence type="ECO:0000259" key="1">
    <source>
        <dbReference type="Pfam" id="PF12706"/>
    </source>
</evidence>
<dbReference type="PANTHER" id="PTHR15032">
    <property type="entry name" value="N-ACYL-PHOSPHATIDYLETHANOLAMINE-HYDROLYZING PHOSPHOLIPASE D"/>
    <property type="match status" value="1"/>
</dbReference>
<dbReference type="EMBL" id="CYYU01000001">
    <property type="protein sequence ID" value="CUN40499.1"/>
    <property type="molecule type" value="Genomic_DNA"/>
</dbReference>
<feature type="domain" description="Metallo-beta-lactamase" evidence="1">
    <location>
        <begin position="127"/>
        <end position="321"/>
    </location>
</feature>
<dbReference type="Pfam" id="PF12706">
    <property type="entry name" value="Lactamase_B_2"/>
    <property type="match status" value="1"/>
</dbReference>
<name>A0A173WLQ9_9FIRM</name>
<evidence type="ECO:0000313" key="2">
    <source>
        <dbReference type="EMBL" id="CUN40499.1"/>
    </source>
</evidence>
<gene>
    <name evidence="2" type="ORF">ERS852385_00325</name>
</gene>
<sequence length="374" mass="41942">MTRREFILAGLGLLGAAAAGGVYSYVHRPKFGELPSGDRLKRMQASPHYHGDHFENLVPVPVMSEDEGGHENRFVATWKFLFGDKKGLVPAHPLPTEKANLLALPREQDAVVWLGHSSFFVQLGGCRILIDPVFSSYASPLWFINRAFAGSNVYTAEDFPEIDVLAMSHDHWDHLDYPTVMALKSRVHHVVCPLGVGAYFEQWGFAKDSIHEEDWDTEIKLSATLSVHILPSQHFSGRFLKQNPTLWCGMAFITPKRSLYYTGDGGYGAHFKAIGKKFGGFDCVLAENGQYNLAWHHIHMLPEETAQACENVGAKFVIPTHNSKFALARHPWQEPMARLQAASQDKSYQLLTPEIGALVLLDQKQSFSPWWQMA</sequence>
<dbReference type="SUPFAM" id="SSF56281">
    <property type="entry name" value="Metallo-hydrolase/oxidoreductase"/>
    <property type="match status" value="1"/>
</dbReference>
<keyword evidence="2" id="KW-0378">Hydrolase</keyword>
<dbReference type="Gene3D" id="3.60.15.10">
    <property type="entry name" value="Ribonuclease Z/Hydroxyacylglutathione hydrolase-like"/>
    <property type="match status" value="1"/>
</dbReference>
<dbReference type="Proteomes" id="UP000095546">
    <property type="component" value="Unassembled WGS sequence"/>
</dbReference>
<dbReference type="GO" id="GO:0016787">
    <property type="term" value="F:hydrolase activity"/>
    <property type="evidence" value="ECO:0007669"/>
    <property type="project" value="UniProtKB-KW"/>
</dbReference>
<protein>
    <submittedName>
        <fullName evidence="2">Metal-dependent hydrolase</fullName>
    </submittedName>
</protein>
<dbReference type="GO" id="GO:0005737">
    <property type="term" value="C:cytoplasm"/>
    <property type="evidence" value="ECO:0007669"/>
    <property type="project" value="TreeGrafter"/>
</dbReference>
<reference evidence="2 3" key="1">
    <citation type="submission" date="2015-09" db="EMBL/GenBank/DDBJ databases">
        <authorList>
            <consortium name="Pathogen Informatics"/>
        </authorList>
    </citation>
    <scope>NUCLEOTIDE SEQUENCE [LARGE SCALE GENOMIC DNA]</scope>
    <source>
        <strain evidence="2 3">2789STDY5608828</strain>
    </source>
</reference>
<organism evidence="2 3">
    <name type="scientific">Mitsuokella jalaludinii</name>
    <dbReference type="NCBI Taxonomy" id="187979"/>
    <lineage>
        <taxon>Bacteria</taxon>
        <taxon>Bacillati</taxon>
        <taxon>Bacillota</taxon>
        <taxon>Negativicutes</taxon>
        <taxon>Selenomonadales</taxon>
        <taxon>Selenomonadaceae</taxon>
        <taxon>Mitsuokella</taxon>
    </lineage>
</organism>
<dbReference type="InterPro" id="IPR036866">
    <property type="entry name" value="RibonucZ/Hydroxyglut_hydro"/>
</dbReference>
<dbReference type="InterPro" id="IPR001279">
    <property type="entry name" value="Metallo-B-lactamas"/>
</dbReference>
<dbReference type="eggNOG" id="COG2220">
    <property type="taxonomic scope" value="Bacteria"/>
</dbReference>
<dbReference type="OrthoDB" id="9805728at2"/>
<dbReference type="RefSeq" id="WP_055160086.1">
    <property type="nucleotide sequence ID" value="NZ_CABIWZ010000001.1"/>
</dbReference>
<proteinExistence type="predicted"/>
<dbReference type="PANTHER" id="PTHR15032:SF4">
    <property type="entry name" value="N-ACYL-PHOSPHATIDYLETHANOLAMINE-HYDROLYZING PHOSPHOLIPASE D"/>
    <property type="match status" value="1"/>
</dbReference>
<dbReference type="AlphaFoldDB" id="A0A173WLQ9"/>
<dbReference type="STRING" id="187979.ERS852385_00325"/>
<accession>A0A173WLQ9</accession>